<keyword evidence="2" id="KW-0472">Membrane</keyword>
<feature type="domain" description="T-SNARE coiled-coil homology" evidence="3">
    <location>
        <begin position="142"/>
        <end position="204"/>
    </location>
</feature>
<evidence type="ECO:0000256" key="2">
    <source>
        <dbReference type="SAM" id="Phobius"/>
    </source>
</evidence>
<comment type="caution">
    <text evidence="4">The sequence shown here is derived from an EMBL/GenBank/DDBJ whole genome shotgun (WGS) entry which is preliminary data.</text>
</comment>
<organism evidence="4 5">
    <name type="scientific">Paramecium primaurelia</name>
    <dbReference type="NCBI Taxonomy" id="5886"/>
    <lineage>
        <taxon>Eukaryota</taxon>
        <taxon>Sar</taxon>
        <taxon>Alveolata</taxon>
        <taxon>Ciliophora</taxon>
        <taxon>Intramacronucleata</taxon>
        <taxon>Oligohymenophorea</taxon>
        <taxon>Peniculida</taxon>
        <taxon>Parameciidae</taxon>
        <taxon>Paramecium</taxon>
    </lineage>
</organism>
<proteinExistence type="predicted"/>
<dbReference type="EMBL" id="CAJJDM010000051">
    <property type="protein sequence ID" value="CAD8073802.1"/>
    <property type="molecule type" value="Genomic_DNA"/>
</dbReference>
<protein>
    <recommendedName>
        <fullName evidence="3">t-SNARE coiled-coil homology domain-containing protein</fullName>
    </recommendedName>
</protein>
<keyword evidence="2" id="KW-0812">Transmembrane</keyword>
<keyword evidence="1" id="KW-0175">Coiled coil</keyword>
<name>A0A8S1M4Z9_PARPR</name>
<keyword evidence="2" id="KW-1133">Transmembrane helix</keyword>
<feature type="transmembrane region" description="Helical" evidence="2">
    <location>
        <begin position="215"/>
        <end position="235"/>
    </location>
</feature>
<keyword evidence="5" id="KW-1185">Reference proteome</keyword>
<evidence type="ECO:0000256" key="1">
    <source>
        <dbReference type="SAM" id="Coils"/>
    </source>
</evidence>
<evidence type="ECO:0000259" key="3">
    <source>
        <dbReference type="PROSITE" id="PS50192"/>
    </source>
</evidence>
<dbReference type="AlphaFoldDB" id="A0A8S1M4Z9"/>
<evidence type="ECO:0000313" key="5">
    <source>
        <dbReference type="Proteomes" id="UP000688137"/>
    </source>
</evidence>
<dbReference type="PROSITE" id="PS50192">
    <property type="entry name" value="T_SNARE"/>
    <property type="match status" value="1"/>
</dbReference>
<sequence length="238" mass="27771">MEDNTFNKLVEQVQSQLTELHDNIDQFDQDNKDVSNSSVGQDIVDLQDQIQNLFKQIQNNIQRLDNNTGHLTGRQQRMKQIKQFYKKEIEKFTQICKLLEQKLQEKRKTLATNQLGRWNDPKPKPIDELQEQLMHNQYDIENQVIRERQEDIQKIDHEAQMLNKLVGELALEVHKADEVLDLIDTNQQTTSQNLVKVKVELVEAQDSQKSANKKWLIIGLLTIILVGVLVTILVLKLK</sequence>
<accession>A0A8S1M4Z9</accession>
<evidence type="ECO:0000313" key="4">
    <source>
        <dbReference type="EMBL" id="CAD8073802.1"/>
    </source>
</evidence>
<reference evidence="4" key="1">
    <citation type="submission" date="2021-01" db="EMBL/GenBank/DDBJ databases">
        <authorList>
            <consortium name="Genoscope - CEA"/>
            <person name="William W."/>
        </authorList>
    </citation>
    <scope>NUCLEOTIDE SEQUENCE</scope>
</reference>
<feature type="coiled-coil region" evidence="1">
    <location>
        <begin position="10"/>
        <end position="109"/>
    </location>
</feature>
<gene>
    <name evidence="4" type="ORF">PPRIM_AZ9-3.1.T0510250</name>
</gene>
<dbReference type="Proteomes" id="UP000688137">
    <property type="component" value="Unassembled WGS sequence"/>
</dbReference>
<dbReference type="InterPro" id="IPR000727">
    <property type="entry name" value="T_SNARE_dom"/>
</dbReference>